<dbReference type="AlphaFoldDB" id="A0A1I8PWC9"/>
<organism evidence="2 3">
    <name type="scientific">Stomoxys calcitrans</name>
    <name type="common">Stable fly</name>
    <name type="synonym">Conops calcitrans</name>
    <dbReference type="NCBI Taxonomy" id="35570"/>
    <lineage>
        <taxon>Eukaryota</taxon>
        <taxon>Metazoa</taxon>
        <taxon>Ecdysozoa</taxon>
        <taxon>Arthropoda</taxon>
        <taxon>Hexapoda</taxon>
        <taxon>Insecta</taxon>
        <taxon>Pterygota</taxon>
        <taxon>Neoptera</taxon>
        <taxon>Endopterygota</taxon>
        <taxon>Diptera</taxon>
        <taxon>Brachycera</taxon>
        <taxon>Muscomorpha</taxon>
        <taxon>Muscoidea</taxon>
        <taxon>Muscidae</taxon>
        <taxon>Stomoxys</taxon>
    </lineage>
</organism>
<feature type="chain" id="PRO_5009327328" evidence="1">
    <location>
        <begin position="25"/>
        <end position="196"/>
    </location>
</feature>
<dbReference type="VEuPathDB" id="VectorBase:SCAU011733"/>
<dbReference type="KEGG" id="scac:106082892"/>
<name>A0A1I8PWC9_STOCA</name>
<dbReference type="Proteomes" id="UP000095300">
    <property type="component" value="Unassembled WGS sequence"/>
</dbReference>
<accession>A0A1I8PWC9</accession>
<feature type="signal peptide" evidence="1">
    <location>
        <begin position="1"/>
        <end position="24"/>
    </location>
</feature>
<evidence type="ECO:0000313" key="3">
    <source>
        <dbReference type="Proteomes" id="UP000095300"/>
    </source>
</evidence>
<proteinExistence type="predicted"/>
<evidence type="ECO:0000256" key="1">
    <source>
        <dbReference type="SAM" id="SignalP"/>
    </source>
</evidence>
<gene>
    <name evidence="2" type="primary">106082892</name>
</gene>
<dbReference type="EnsemblMetazoa" id="SCAU011733-RA">
    <property type="protein sequence ID" value="SCAU011733-PA"/>
    <property type="gene ID" value="SCAU011733"/>
</dbReference>
<protein>
    <submittedName>
        <fullName evidence="2">Uncharacterized protein</fullName>
    </submittedName>
</protein>
<keyword evidence="3" id="KW-1185">Reference proteome</keyword>
<evidence type="ECO:0000313" key="2">
    <source>
        <dbReference type="EnsemblMetazoa" id="SCAU011733-PA"/>
    </source>
</evidence>
<sequence length="196" mass="22359">MSKFYLTFKFLVVVLVLAGNSAQALDTDYDIGMVKELIDQLTEERKVILCVANSCDPLAFNKLNEIADESEDFISSKVGFIETPEFETYKIDKSFEVFLPKLLALVPECKDTSHVCPHKVFAPAPKYVFDYTNATKNMIEASKCITLDRVPEAIDIIAKSVSYLEQYKDHKRNYLERALPAITYATNEFRKFCLKV</sequence>
<reference evidence="2" key="1">
    <citation type="submission" date="2020-05" db="UniProtKB">
        <authorList>
            <consortium name="EnsemblMetazoa"/>
        </authorList>
    </citation>
    <scope>IDENTIFICATION</scope>
    <source>
        <strain evidence="2">USDA</strain>
    </source>
</reference>
<keyword evidence="1" id="KW-0732">Signal</keyword>